<dbReference type="GO" id="GO:0051015">
    <property type="term" value="F:actin filament binding"/>
    <property type="evidence" value="ECO:0007669"/>
    <property type="project" value="TreeGrafter"/>
</dbReference>
<dbReference type="InterPro" id="IPR036409">
    <property type="entry name" value="Aldolase_II/adducin_N_sf"/>
</dbReference>
<feature type="domain" description="Class II aldolase/adducin N-terminal" evidence="2">
    <location>
        <begin position="62"/>
        <end position="247"/>
    </location>
</feature>
<dbReference type="OrthoDB" id="3238794at2759"/>
<reference evidence="3 4" key="2">
    <citation type="submission" date="2015-05" db="EMBL/GenBank/DDBJ databases">
        <authorList>
            <person name="Morales-Cruz A."/>
            <person name="Amrine K.C."/>
            <person name="Cantu D."/>
        </authorList>
    </citation>
    <scope>NUCLEOTIDE SEQUENCE [LARGE SCALE GENOMIC DNA]</scope>
    <source>
        <strain evidence="3">UCRPC4</strain>
    </source>
</reference>
<dbReference type="Proteomes" id="UP000053317">
    <property type="component" value="Unassembled WGS sequence"/>
</dbReference>
<dbReference type="InterPro" id="IPR051017">
    <property type="entry name" value="Aldolase-II_Adducin_sf"/>
</dbReference>
<dbReference type="PANTHER" id="PTHR10672:SF41">
    <property type="entry name" value="CLASS II ALDOLASE_ADDUCIN DOMAIN PROTEIN (AFU_ORTHOLOGUE AFUA_3G01330)"/>
    <property type="match status" value="1"/>
</dbReference>
<reference evidence="3 4" key="1">
    <citation type="submission" date="2015-05" db="EMBL/GenBank/DDBJ databases">
        <title>Distinctive expansion of gene families associated with plant cell wall degradation and secondary metabolism in the genomes of grapevine trunk pathogens.</title>
        <authorList>
            <person name="Lawrence D.P."/>
            <person name="Travadon R."/>
            <person name="Rolshausen P.E."/>
            <person name="Baumgartner K."/>
        </authorList>
    </citation>
    <scope>NUCLEOTIDE SEQUENCE [LARGE SCALE GENOMIC DNA]</scope>
    <source>
        <strain evidence="3">UCRPC4</strain>
    </source>
</reference>
<keyword evidence="4" id="KW-1185">Reference proteome</keyword>
<evidence type="ECO:0000259" key="2">
    <source>
        <dbReference type="SMART" id="SM01007"/>
    </source>
</evidence>
<dbReference type="Pfam" id="PF00596">
    <property type="entry name" value="Aldolase_II"/>
    <property type="match status" value="1"/>
</dbReference>
<dbReference type="PANTHER" id="PTHR10672">
    <property type="entry name" value="ADDUCIN"/>
    <property type="match status" value="1"/>
</dbReference>
<organism evidence="3 4">
    <name type="scientific">Phaeomoniella chlamydospora</name>
    <name type="common">Phaeoacremonium chlamydosporum</name>
    <dbReference type="NCBI Taxonomy" id="158046"/>
    <lineage>
        <taxon>Eukaryota</taxon>
        <taxon>Fungi</taxon>
        <taxon>Dikarya</taxon>
        <taxon>Ascomycota</taxon>
        <taxon>Pezizomycotina</taxon>
        <taxon>Eurotiomycetes</taxon>
        <taxon>Chaetothyriomycetidae</taxon>
        <taxon>Phaeomoniellales</taxon>
        <taxon>Phaeomoniellaceae</taxon>
        <taxon>Phaeomoniella</taxon>
    </lineage>
</organism>
<evidence type="ECO:0000256" key="1">
    <source>
        <dbReference type="SAM" id="MobiDB-lite"/>
    </source>
</evidence>
<dbReference type="SUPFAM" id="SSF53639">
    <property type="entry name" value="AraD/HMP-PK domain-like"/>
    <property type="match status" value="1"/>
</dbReference>
<dbReference type="SMART" id="SM01007">
    <property type="entry name" value="Aldolase_II"/>
    <property type="match status" value="1"/>
</dbReference>
<dbReference type="AlphaFoldDB" id="A0A0G2GMW2"/>
<accession>A0A0G2GMW2</accession>
<dbReference type="InterPro" id="IPR001303">
    <property type="entry name" value="Aldolase_II/adducin_N"/>
</dbReference>
<protein>
    <submittedName>
        <fullName evidence="3">Putative class ii aldolase adducin domain-containing protein</fullName>
    </submittedName>
</protein>
<gene>
    <name evidence="3" type="ORF">UCRPC4_g05080</name>
</gene>
<dbReference type="NCBIfam" id="NF004855">
    <property type="entry name" value="PRK06208.1"/>
    <property type="match status" value="1"/>
</dbReference>
<comment type="caution">
    <text evidence="3">The sequence shown here is derived from an EMBL/GenBank/DDBJ whole genome shotgun (WGS) entry which is preliminary data.</text>
</comment>
<sequence length="305" mass="33492">MVPPTSTETISSPVITQTYTAPEEPTATDLHNSSKVPHGQSFGFPKPPKFTDKYEERRYLKRRLTLALRIFGKHGFDEGVAGHITIRDPVDPTTFWVNEFGIPFTMIHSSNLIHVNHHGKVIGGGREGKGGLLNHAAFMIHSAIHAARPDVLCAAHSHSKYGRTFTTLGREIDITTQDSCMFWNDHAVYKQFKGIVLAEEEGQNIAKALGSKKAALLQNHGLLTVGDTVEGAVYGFLALEGCCQTQLLADAAAAGRGGETIKIDQEDAEYTYKAVGNSRAMYFSGLPSFMVMEKELKGEDWDDQK</sequence>
<proteinExistence type="predicted"/>
<dbReference type="GO" id="GO:0005856">
    <property type="term" value="C:cytoskeleton"/>
    <property type="evidence" value="ECO:0007669"/>
    <property type="project" value="TreeGrafter"/>
</dbReference>
<dbReference type="Gene3D" id="3.40.225.10">
    <property type="entry name" value="Class II aldolase/adducin N-terminal domain"/>
    <property type="match status" value="1"/>
</dbReference>
<dbReference type="EMBL" id="LCWF01000129">
    <property type="protein sequence ID" value="KKY18195.1"/>
    <property type="molecule type" value="Genomic_DNA"/>
</dbReference>
<dbReference type="FunFam" id="3.40.225.10:FF:000009">
    <property type="entry name" value="Class II aldolase/adducin N-terminal"/>
    <property type="match status" value="1"/>
</dbReference>
<evidence type="ECO:0000313" key="4">
    <source>
        <dbReference type="Proteomes" id="UP000053317"/>
    </source>
</evidence>
<name>A0A0G2GMW2_PHACM</name>
<evidence type="ECO:0000313" key="3">
    <source>
        <dbReference type="EMBL" id="KKY18195.1"/>
    </source>
</evidence>
<feature type="region of interest" description="Disordered" evidence="1">
    <location>
        <begin position="24"/>
        <end position="47"/>
    </location>
</feature>